<dbReference type="PIRSF" id="PIRSF007991">
    <property type="entry name" value="Strabismus"/>
    <property type="match status" value="1"/>
</dbReference>
<evidence type="ECO:0000313" key="11">
    <source>
        <dbReference type="Proteomes" id="UP000024635"/>
    </source>
</evidence>
<accession>A0A016W3E1</accession>
<organism evidence="10 11">
    <name type="scientific">Ancylostoma ceylanicum</name>
    <dbReference type="NCBI Taxonomy" id="53326"/>
    <lineage>
        <taxon>Eukaryota</taxon>
        <taxon>Metazoa</taxon>
        <taxon>Ecdysozoa</taxon>
        <taxon>Nematoda</taxon>
        <taxon>Chromadorea</taxon>
        <taxon>Rhabditida</taxon>
        <taxon>Rhabditina</taxon>
        <taxon>Rhabditomorpha</taxon>
        <taxon>Strongyloidea</taxon>
        <taxon>Ancylostomatidae</taxon>
        <taxon>Ancylostomatinae</taxon>
        <taxon>Ancylostoma</taxon>
    </lineage>
</organism>
<reference evidence="11" key="1">
    <citation type="journal article" date="2015" name="Nat. Genet.">
        <title>The genome and transcriptome of the zoonotic hookworm Ancylostoma ceylanicum identify infection-specific gene families.</title>
        <authorList>
            <person name="Schwarz E.M."/>
            <person name="Hu Y."/>
            <person name="Antoshechkin I."/>
            <person name="Miller M.M."/>
            <person name="Sternberg P.W."/>
            <person name="Aroian R.V."/>
        </authorList>
    </citation>
    <scope>NUCLEOTIDE SEQUENCE</scope>
    <source>
        <strain evidence="11">HY135</strain>
    </source>
</reference>
<feature type="transmembrane region" description="Helical" evidence="9">
    <location>
        <begin position="223"/>
        <end position="248"/>
    </location>
</feature>
<name>A0A016W3E1_9BILA</name>
<dbReference type="Proteomes" id="UP000024635">
    <property type="component" value="Unassembled WGS sequence"/>
</dbReference>
<keyword evidence="4 9" id="KW-1133">Transmembrane helix</keyword>
<dbReference type="EMBL" id="JARK01001337">
    <property type="protein sequence ID" value="EYC34076.1"/>
    <property type="molecule type" value="Genomic_DNA"/>
</dbReference>
<evidence type="ECO:0000256" key="4">
    <source>
        <dbReference type="ARBA" id="ARBA00022989"/>
    </source>
</evidence>
<feature type="compositionally biased region" description="Basic and acidic residues" evidence="8">
    <location>
        <begin position="22"/>
        <end position="36"/>
    </location>
</feature>
<evidence type="ECO:0000256" key="1">
    <source>
        <dbReference type="ARBA" id="ARBA00004651"/>
    </source>
</evidence>
<evidence type="ECO:0000256" key="5">
    <source>
        <dbReference type="ARBA" id="ARBA00023136"/>
    </source>
</evidence>
<sequence length="542" mass="61560">MTSLIADFEDMSTVSAGGRRGPPKDFRGAPRGDLRLMKPRGRGYSQSDVGEPFIPRFSAVASEGVKLGLPPEEYGENTTVLTGVTSEHSYNGDDRPIYEPPMGRVMSRRCSRVLWLSAAGLISLVALVSAPLMCSLPFGMAFLGYHYPQITCEVDCQGYLLLIAIKTLLLVVALWALYWRRAAADLPRLYFARAALSFFVLFILFAFWLFYTVRIFLERHSNYTYVVTYALSLLDALLYTHYISVIVLELRRLRPEYIITVVRDPDGESKTMSIGMMSLQEAAIQVLRFHESFFPSYNVFLDKARQSSHRLRNSSQPPGFKMYDIEGLGSGTTEISQSNLRALMEATSRRRSTNHNDILQEECEWERRIKKRKYRLIASAEEAFAQVQSIVDNQTGNKNLCDAMDSTTAAQGVFACIMRPLNKYLRQTRQQPRHPAEAVTHHIERCLSMRLNYRTFLQRFFSDRFPAKDIVSESKWSIISDEQASASIQHGTTFLLRSHNKDDDAGVQLLCTVSSLPFFNLTEQSRSSNNKFALKIRNESSV</sequence>
<comment type="caution">
    <text evidence="10">The sequence shown here is derived from an EMBL/GenBank/DDBJ whole genome shotgun (WGS) entry which is preliminary data.</text>
</comment>
<keyword evidence="11" id="KW-1185">Reference proteome</keyword>
<feature type="transmembrane region" description="Helical" evidence="9">
    <location>
        <begin position="113"/>
        <end position="138"/>
    </location>
</feature>
<dbReference type="InterPro" id="IPR009539">
    <property type="entry name" value="VANGL"/>
</dbReference>
<dbReference type="PANTHER" id="PTHR20886">
    <property type="entry name" value="VANG-LIKE PROTEIN"/>
    <property type="match status" value="1"/>
</dbReference>
<protein>
    <recommendedName>
        <fullName evidence="7">Vang-like protein</fullName>
    </recommendedName>
</protein>
<feature type="transmembrane region" description="Helical" evidence="9">
    <location>
        <begin position="158"/>
        <end position="178"/>
    </location>
</feature>
<dbReference type="OrthoDB" id="8887313at2759"/>
<dbReference type="GO" id="GO:0005886">
    <property type="term" value="C:plasma membrane"/>
    <property type="evidence" value="ECO:0007669"/>
    <property type="project" value="UniProtKB-SubCell"/>
</dbReference>
<dbReference type="AlphaFoldDB" id="A0A016W3E1"/>
<comment type="similarity">
    <text evidence="6 7">Belongs to the Vang family.</text>
</comment>
<keyword evidence="3 9" id="KW-0812">Transmembrane</keyword>
<evidence type="ECO:0000256" key="8">
    <source>
        <dbReference type="SAM" id="MobiDB-lite"/>
    </source>
</evidence>
<comment type="subcellular location">
    <subcellularLocation>
        <location evidence="1">Cell membrane</location>
        <topology evidence="1">Multi-pass membrane protein</topology>
    </subcellularLocation>
</comment>
<gene>
    <name evidence="10" type="primary">Acey_s0001.g231</name>
    <name evidence="10" type="synonym">Acey-vang-1</name>
    <name evidence="10" type="ORF">Y032_0001g231</name>
</gene>
<dbReference type="Pfam" id="PF06638">
    <property type="entry name" value="Strabismus"/>
    <property type="match status" value="1"/>
</dbReference>
<feature type="transmembrane region" description="Helical" evidence="9">
    <location>
        <begin position="190"/>
        <end position="211"/>
    </location>
</feature>
<keyword evidence="5 7" id="KW-0472">Membrane</keyword>
<evidence type="ECO:0000256" key="3">
    <source>
        <dbReference type="ARBA" id="ARBA00022692"/>
    </source>
</evidence>
<evidence type="ECO:0000256" key="9">
    <source>
        <dbReference type="SAM" id="Phobius"/>
    </source>
</evidence>
<evidence type="ECO:0000313" key="10">
    <source>
        <dbReference type="EMBL" id="EYC34076.1"/>
    </source>
</evidence>
<evidence type="ECO:0000256" key="2">
    <source>
        <dbReference type="ARBA" id="ARBA00022475"/>
    </source>
</evidence>
<keyword evidence="2 7" id="KW-1003">Cell membrane</keyword>
<feature type="region of interest" description="Disordered" evidence="8">
    <location>
        <begin position="1"/>
        <end position="45"/>
    </location>
</feature>
<dbReference type="STRING" id="53326.A0A016W3E1"/>
<evidence type="ECO:0000256" key="6">
    <source>
        <dbReference type="ARBA" id="ARBA00025718"/>
    </source>
</evidence>
<proteinExistence type="inferred from homology"/>
<evidence type="ECO:0000256" key="7">
    <source>
        <dbReference type="PIRNR" id="PIRNR007991"/>
    </source>
</evidence>